<dbReference type="Pfam" id="PF01364">
    <property type="entry name" value="Peptidase_C25"/>
    <property type="match status" value="1"/>
</dbReference>
<dbReference type="AlphaFoldDB" id="A0A1I1PX81"/>
<dbReference type="NCBIfam" id="NF033707">
    <property type="entry name" value="T9SS_sortase"/>
    <property type="match status" value="1"/>
</dbReference>
<reference evidence="4 5" key="1">
    <citation type="submission" date="2016-10" db="EMBL/GenBank/DDBJ databases">
        <authorList>
            <person name="de Groot N.N."/>
        </authorList>
    </citation>
    <scope>NUCLEOTIDE SEQUENCE [LARGE SCALE GENOMIC DNA]</scope>
    <source>
        <strain evidence="4 5">DSM 26130</strain>
    </source>
</reference>
<feature type="transmembrane region" description="Helical" evidence="2">
    <location>
        <begin position="24"/>
        <end position="42"/>
    </location>
</feature>
<evidence type="ECO:0000256" key="1">
    <source>
        <dbReference type="ARBA" id="ARBA00022729"/>
    </source>
</evidence>
<dbReference type="Gene3D" id="3.40.50.10390">
    <property type="entry name" value="Gingipain r, domain 1"/>
    <property type="match status" value="1"/>
</dbReference>
<dbReference type="Gene3D" id="3.40.50.1460">
    <property type="match status" value="1"/>
</dbReference>
<dbReference type="SUPFAM" id="SSF52129">
    <property type="entry name" value="Caspase-like"/>
    <property type="match status" value="1"/>
</dbReference>
<dbReference type="GO" id="GO:0008234">
    <property type="term" value="F:cysteine-type peptidase activity"/>
    <property type="evidence" value="ECO:0007669"/>
    <property type="project" value="InterPro"/>
</dbReference>
<keyword evidence="1" id="KW-0732">Signal</keyword>
<dbReference type="CDD" id="cd02258">
    <property type="entry name" value="Peptidase_C25_N"/>
    <property type="match status" value="1"/>
</dbReference>
<evidence type="ECO:0000259" key="3">
    <source>
        <dbReference type="Pfam" id="PF01364"/>
    </source>
</evidence>
<dbReference type="Proteomes" id="UP000198598">
    <property type="component" value="Unassembled WGS sequence"/>
</dbReference>
<evidence type="ECO:0000313" key="4">
    <source>
        <dbReference type="EMBL" id="SFD14327.1"/>
    </source>
</evidence>
<keyword evidence="2" id="KW-1133">Transmembrane helix</keyword>
<gene>
    <name evidence="4" type="ORF">SAMN05216167_103481</name>
</gene>
<accession>A0A1I1PX81</accession>
<dbReference type="Gene3D" id="2.60.40.4070">
    <property type="match status" value="1"/>
</dbReference>
<keyword evidence="2" id="KW-0812">Transmembrane</keyword>
<keyword evidence="5" id="KW-1185">Reference proteome</keyword>
<proteinExistence type="predicted"/>
<evidence type="ECO:0000256" key="2">
    <source>
        <dbReference type="SAM" id="Phobius"/>
    </source>
</evidence>
<dbReference type="InterPro" id="IPR029030">
    <property type="entry name" value="Caspase-like_dom_sf"/>
</dbReference>
<protein>
    <submittedName>
        <fullName evidence="4">Peptidase family C25</fullName>
    </submittedName>
</protein>
<dbReference type="EMBL" id="FOLQ01000003">
    <property type="protein sequence ID" value="SFD14327.1"/>
    <property type="molecule type" value="Genomic_DNA"/>
</dbReference>
<keyword evidence="2" id="KW-0472">Membrane</keyword>
<sequence length="1159" mass="127936">MMNDKCRTKNDLSVNEKRVRRNRLFYLLIIHHLSFIIFPSTAQSVLRTGDWVKIGVTASGAYRLTPAQLAQVNPAFATADPRRFRLYGNGGTTLPQPNATPRLADLTENAIQVVGEADGRFDTGDAILFFGQSPHTIRYDSTARSFIHQTNPYADTTFYFLTIGTSSGLRMADRPAGTLLATPTVTTFDDYQVHEQDLVKIPTVHSGREWLGEYLTTDTTKVIPFDVPGVIDTVPARLIASVVAGSPIPTRFRFQLNGQLVGTMAMPTITGGKPGEYDYQGIARTDTFITSLTTTDSPIRLAITYQKNGLYAAQGYLNFLTLQLRRELRQYDKPTWVRRLAAGQYAVRQAAASLRVWNVTNPLIPRIQGYTLSTVQEAGWTATQAGDYFLFTEGQYVSPVSIVPVANQDLHSQAVPDLLIVTPAAWRDQAERLATYRRDHDQLSVLVVTTQQVYNEFGSGQADPTAIRDMARYFYLKQPTKLRYLLLFGDATYDYRNISNLISPAQLANMVPVYESRESLHPVLSYSSDDYFGFMDTNEGEWPERGNSNDGDVPMDIGIGRLPVKSPDEAQTVVDKLIRYGSDQTLTGDWQTKVMLVADDGDYNTHQQDADELAQRIEKIASAYRPERVFLDDYPKENTNDGQKVPMVNQLINQAFSDGRLIINYSGHGGELTLAEEQIVTLQDILSWKNRRLPLFVTATCQFGRYDDPTANSGAELTLLSRTGGAVALLTTTRPVYSNTNLLLNEAFYNAVFAPINGQMPRLGDVMRLTKNKSLSGPINRNFALLGDPSLRLAYPQAQATLTQVNGKNVAVNRVDTLRALQTVELAGEIRQQNQRLTNFTGTLRLTLYDKAVTHTTLGSKADTPKMTYQEFSNPIFSGQVPVRQGQFSVRFTMPKDIDYTVGPGKLYLYAVQQDSLLTALGSNDSLQIGGSIVADSIDTQPPVMALSIVGGIKEGETVHIPGPDVTLQIDLSDNRGVNIAQSGLGHELTAQLGDQAKVIVNDYYVATSVDGRKGVVQYNFRDVAPGTYTIRAKAWDINNNSTEGALTIVVSERPGLALRVLRVSPNPVTTQSVVTAELNRSGEPLDWTLGVYDLNSRLLNQQRGQCTDCDATLDVGHWNGLTDTGQLVSNGLYIVRLEIRSATDGTVAISTGRLVLTK</sequence>
<organism evidence="4 5">
    <name type="scientific">Spirosoma endophyticum</name>
    <dbReference type="NCBI Taxonomy" id="662367"/>
    <lineage>
        <taxon>Bacteria</taxon>
        <taxon>Pseudomonadati</taxon>
        <taxon>Bacteroidota</taxon>
        <taxon>Cytophagia</taxon>
        <taxon>Cytophagales</taxon>
        <taxon>Cytophagaceae</taxon>
        <taxon>Spirosoma</taxon>
    </lineage>
</organism>
<dbReference type="InterPro" id="IPR029031">
    <property type="entry name" value="Gingipain_N_sf"/>
</dbReference>
<dbReference type="InterPro" id="IPR001769">
    <property type="entry name" value="Gingipain"/>
</dbReference>
<evidence type="ECO:0000313" key="5">
    <source>
        <dbReference type="Proteomes" id="UP000198598"/>
    </source>
</evidence>
<dbReference type="GO" id="GO:0006508">
    <property type="term" value="P:proteolysis"/>
    <property type="evidence" value="ECO:0007669"/>
    <property type="project" value="InterPro"/>
</dbReference>
<feature type="domain" description="Gingipain" evidence="3">
    <location>
        <begin position="419"/>
        <end position="793"/>
    </location>
</feature>
<name>A0A1I1PX81_9BACT</name>
<dbReference type="STRING" id="662367.SAMN05216167_103481"/>